<feature type="domain" description="HTH lysR-type" evidence="5">
    <location>
        <begin position="35"/>
        <end position="92"/>
    </location>
</feature>
<evidence type="ECO:0000256" key="1">
    <source>
        <dbReference type="ARBA" id="ARBA00009437"/>
    </source>
</evidence>
<dbReference type="CDD" id="cd08474">
    <property type="entry name" value="PBP2_CrgA_like_5"/>
    <property type="match status" value="1"/>
</dbReference>
<dbReference type="Pfam" id="PF03466">
    <property type="entry name" value="LysR_substrate"/>
    <property type="match status" value="1"/>
</dbReference>
<name>A0A3M5LDV5_PSESX</name>
<keyword evidence="3" id="KW-0238">DNA-binding</keyword>
<evidence type="ECO:0000259" key="5">
    <source>
        <dbReference type="PROSITE" id="PS50931"/>
    </source>
</evidence>
<dbReference type="Pfam" id="PF00126">
    <property type="entry name" value="HTH_1"/>
    <property type="match status" value="1"/>
</dbReference>
<dbReference type="AlphaFoldDB" id="A0A3M5LDV5"/>
<dbReference type="Proteomes" id="UP000268096">
    <property type="component" value="Unassembled WGS sequence"/>
</dbReference>
<sequence length="327" mass="36202">MSVIGSHSNLPAENYCDYRLQFENTYRQGSSMLRENAADLLAFLAVAKERSFTKAAARLGVSQSALSHTVRSLEARLGLRLLTRTTRSVSPTEAGERLIQKVGPHFDEIEIELAGLSDLRDTPAGKIRINAMDHSLDLIIRPVLKTFLHKYPDISVEVCCDYSFVDIAAEGFDAGVRLGEAVADGMIATRIGPDMRLSVVGSPAYFEGRTKPETPRDLTAHRCNNLRLPTNGGLYAWEFAKDSETLNVRVTGQVTFNGVYPLLDAALDGFGLSYIPHDLVAEHIEAGRLIQVLEDWSPTFAGFHLYYPSRRQASPAFALLLEALRYR</sequence>
<dbReference type="PRINTS" id="PR00039">
    <property type="entry name" value="HTHLYSR"/>
</dbReference>
<dbReference type="InterPro" id="IPR036388">
    <property type="entry name" value="WH-like_DNA-bd_sf"/>
</dbReference>
<dbReference type="SUPFAM" id="SSF53850">
    <property type="entry name" value="Periplasmic binding protein-like II"/>
    <property type="match status" value="1"/>
</dbReference>
<dbReference type="PROSITE" id="PS50931">
    <property type="entry name" value="HTH_LYSR"/>
    <property type="match status" value="1"/>
</dbReference>
<comment type="similarity">
    <text evidence="1">Belongs to the LysR transcriptional regulatory family.</text>
</comment>
<evidence type="ECO:0000256" key="3">
    <source>
        <dbReference type="ARBA" id="ARBA00023125"/>
    </source>
</evidence>
<dbReference type="SUPFAM" id="SSF46785">
    <property type="entry name" value="Winged helix' DNA-binding domain"/>
    <property type="match status" value="1"/>
</dbReference>
<keyword evidence="2" id="KW-0805">Transcription regulation</keyword>
<evidence type="ECO:0000313" key="6">
    <source>
        <dbReference type="EMBL" id="RMT46281.1"/>
    </source>
</evidence>
<organism evidence="6 7">
    <name type="scientific">Pseudomonas syringae pv. solidagae</name>
    <dbReference type="NCBI Taxonomy" id="264458"/>
    <lineage>
        <taxon>Bacteria</taxon>
        <taxon>Pseudomonadati</taxon>
        <taxon>Pseudomonadota</taxon>
        <taxon>Gammaproteobacteria</taxon>
        <taxon>Pseudomonadales</taxon>
        <taxon>Pseudomonadaceae</taxon>
        <taxon>Pseudomonas</taxon>
        <taxon>Pseudomonas syringae</taxon>
    </lineage>
</organism>
<dbReference type="FunFam" id="1.10.10.10:FF:000001">
    <property type="entry name" value="LysR family transcriptional regulator"/>
    <property type="match status" value="1"/>
</dbReference>
<comment type="caution">
    <text evidence="6">The sequence shown here is derived from an EMBL/GenBank/DDBJ whole genome shotgun (WGS) entry which is preliminary data.</text>
</comment>
<gene>
    <name evidence="6" type="ORF">ALP48_01563</name>
</gene>
<evidence type="ECO:0000256" key="4">
    <source>
        <dbReference type="ARBA" id="ARBA00023163"/>
    </source>
</evidence>
<dbReference type="PANTHER" id="PTHR30537:SF1">
    <property type="entry name" value="HTH-TYPE TRANSCRIPTIONAL REGULATOR PGRR"/>
    <property type="match status" value="1"/>
</dbReference>
<keyword evidence="4" id="KW-0804">Transcription</keyword>
<accession>A0A3M5LDV5</accession>
<dbReference type="Gene3D" id="1.10.10.10">
    <property type="entry name" value="Winged helix-like DNA-binding domain superfamily/Winged helix DNA-binding domain"/>
    <property type="match status" value="1"/>
</dbReference>
<dbReference type="GO" id="GO:0006351">
    <property type="term" value="P:DNA-templated transcription"/>
    <property type="evidence" value="ECO:0007669"/>
    <property type="project" value="TreeGrafter"/>
</dbReference>
<dbReference type="GO" id="GO:0043565">
    <property type="term" value="F:sequence-specific DNA binding"/>
    <property type="evidence" value="ECO:0007669"/>
    <property type="project" value="TreeGrafter"/>
</dbReference>
<reference evidence="6 7" key="1">
    <citation type="submission" date="2018-08" db="EMBL/GenBank/DDBJ databases">
        <title>Recombination of ecologically and evolutionarily significant loci maintains genetic cohesion in the Pseudomonas syringae species complex.</title>
        <authorList>
            <person name="Dillon M."/>
            <person name="Thakur S."/>
            <person name="Almeida R.N.D."/>
            <person name="Weir B.S."/>
            <person name="Guttman D.S."/>
        </authorList>
    </citation>
    <scope>NUCLEOTIDE SEQUENCE [LARGE SCALE GENOMIC DNA]</scope>
    <source>
        <strain evidence="6 7">ICMP 16926</strain>
    </source>
</reference>
<dbReference type="GO" id="GO:0003700">
    <property type="term" value="F:DNA-binding transcription factor activity"/>
    <property type="evidence" value="ECO:0007669"/>
    <property type="project" value="InterPro"/>
</dbReference>
<dbReference type="InterPro" id="IPR005119">
    <property type="entry name" value="LysR_subst-bd"/>
</dbReference>
<dbReference type="InterPro" id="IPR000847">
    <property type="entry name" value="LysR_HTH_N"/>
</dbReference>
<dbReference type="PANTHER" id="PTHR30537">
    <property type="entry name" value="HTH-TYPE TRANSCRIPTIONAL REGULATOR"/>
    <property type="match status" value="1"/>
</dbReference>
<dbReference type="FunFam" id="3.40.190.290:FF:000012">
    <property type="entry name" value="Transcriptional regulator, LysR family"/>
    <property type="match status" value="1"/>
</dbReference>
<dbReference type="InterPro" id="IPR036390">
    <property type="entry name" value="WH_DNA-bd_sf"/>
</dbReference>
<protein>
    <submittedName>
        <fullName evidence="6">Transcriptional regulator, lysr protein</fullName>
    </submittedName>
</protein>
<dbReference type="Gene3D" id="3.40.190.290">
    <property type="match status" value="1"/>
</dbReference>
<dbReference type="EMBL" id="RBTH01000177">
    <property type="protein sequence ID" value="RMT46281.1"/>
    <property type="molecule type" value="Genomic_DNA"/>
</dbReference>
<proteinExistence type="inferred from homology"/>
<evidence type="ECO:0000256" key="2">
    <source>
        <dbReference type="ARBA" id="ARBA00023015"/>
    </source>
</evidence>
<evidence type="ECO:0000313" key="7">
    <source>
        <dbReference type="Proteomes" id="UP000268096"/>
    </source>
</evidence>
<dbReference type="InterPro" id="IPR058163">
    <property type="entry name" value="LysR-type_TF_proteobact-type"/>
</dbReference>